<name>A0A0F3PJ76_RICRH</name>
<sequence length="39" mass="4597">MCWGEYYNNVEQTDLYLKAVASLRQAALYTSKPKDTDFY</sequence>
<gene>
    <name evidence="1" type="ORF">RMAECT_0700</name>
</gene>
<proteinExistence type="predicted"/>
<comment type="caution">
    <text evidence="1">The sequence shown here is derived from an EMBL/GenBank/DDBJ whole genome shotgun (WGS) entry which is preliminary data.</text>
</comment>
<protein>
    <submittedName>
        <fullName evidence="1">Uncharacterized protein</fullName>
    </submittedName>
</protein>
<evidence type="ECO:0000313" key="2">
    <source>
        <dbReference type="Proteomes" id="UP000033591"/>
    </source>
</evidence>
<dbReference type="PATRIC" id="fig|1359199.3.peg.686"/>
<dbReference type="EMBL" id="LAOC01000001">
    <property type="protein sequence ID" value="KJV79244.1"/>
    <property type="molecule type" value="Genomic_DNA"/>
</dbReference>
<reference evidence="1 2" key="1">
    <citation type="submission" date="2015-01" db="EMBL/GenBank/DDBJ databases">
        <title>Genome Sequencing of Rickettsiales.</title>
        <authorList>
            <person name="Daugherty S.C."/>
            <person name="Su Q."/>
            <person name="Abolude K."/>
            <person name="Beier-Sexton M."/>
            <person name="Carlyon J.A."/>
            <person name="Carter R."/>
            <person name="Day N.P."/>
            <person name="Dumler S.J."/>
            <person name="Dyachenko V."/>
            <person name="Godinez A."/>
            <person name="Kurtti T.J."/>
            <person name="Lichay M."/>
            <person name="Mullins K.E."/>
            <person name="Ott S."/>
            <person name="Pappas-Brown V."/>
            <person name="Paris D.H."/>
            <person name="Patel P."/>
            <person name="Richards A.L."/>
            <person name="Sadzewicz L."/>
            <person name="Sears K."/>
            <person name="Seidman D."/>
            <person name="Sengamalay N."/>
            <person name="Stenos J."/>
            <person name="Tallon L.J."/>
            <person name="Vincent G."/>
            <person name="Fraser C.M."/>
            <person name="Munderloh U."/>
            <person name="Dunning-Hotopp J.C."/>
        </authorList>
    </citation>
    <scope>NUCLEOTIDE SEQUENCE [LARGE SCALE GENOMIC DNA]</scope>
    <source>
        <strain evidence="1 2">Ect</strain>
    </source>
</reference>
<evidence type="ECO:0000313" key="1">
    <source>
        <dbReference type="EMBL" id="KJV79244.1"/>
    </source>
</evidence>
<accession>A0A0F3PJ76</accession>
<dbReference type="Proteomes" id="UP000033591">
    <property type="component" value="Unassembled WGS sequence"/>
</dbReference>
<organism evidence="1 2">
    <name type="scientific">Rickettsia rhipicephali str. Ect</name>
    <dbReference type="NCBI Taxonomy" id="1359199"/>
    <lineage>
        <taxon>Bacteria</taxon>
        <taxon>Pseudomonadati</taxon>
        <taxon>Pseudomonadota</taxon>
        <taxon>Alphaproteobacteria</taxon>
        <taxon>Rickettsiales</taxon>
        <taxon>Rickettsiaceae</taxon>
        <taxon>Rickettsieae</taxon>
        <taxon>Rickettsia</taxon>
        <taxon>spotted fever group</taxon>
    </lineage>
</organism>
<dbReference type="AlphaFoldDB" id="A0A0F3PJ76"/>